<dbReference type="PATRIC" id="fig|1238182.3.peg.4465"/>
<name>K9HBQ7_9PROT</name>
<dbReference type="RefSeq" id="WP_009542905.1">
    <property type="nucleotide sequence ID" value="NZ_ANHY01000037.1"/>
</dbReference>
<keyword evidence="5" id="KW-1185">Reference proteome</keyword>
<evidence type="ECO:0000313" key="5">
    <source>
        <dbReference type="Proteomes" id="UP000009881"/>
    </source>
</evidence>
<protein>
    <recommendedName>
        <fullName evidence="3">Serine aminopeptidase S33 domain-containing protein</fullName>
    </recommendedName>
</protein>
<dbReference type="Proteomes" id="UP000009881">
    <property type="component" value="Unassembled WGS sequence"/>
</dbReference>
<dbReference type="STRING" id="1238182.C882_2914"/>
<dbReference type="PANTHER" id="PTHR12277:SF79">
    <property type="entry name" value="XAA-PRO DIPEPTIDYL-PEPTIDASE-RELATED"/>
    <property type="match status" value="1"/>
</dbReference>
<dbReference type="EMBL" id="ANHY01000037">
    <property type="protein sequence ID" value="EKV26146.1"/>
    <property type="molecule type" value="Genomic_DNA"/>
</dbReference>
<feature type="region of interest" description="Disordered" evidence="1">
    <location>
        <begin position="278"/>
        <end position="297"/>
    </location>
</feature>
<dbReference type="OrthoDB" id="9798884at2"/>
<evidence type="ECO:0000259" key="3">
    <source>
        <dbReference type="Pfam" id="PF12146"/>
    </source>
</evidence>
<proteinExistence type="predicted"/>
<dbReference type="Pfam" id="PF12146">
    <property type="entry name" value="Hydrolase_4"/>
    <property type="match status" value="1"/>
</dbReference>
<comment type="caution">
    <text evidence="4">The sequence shown here is derived from an EMBL/GenBank/DDBJ whole genome shotgun (WGS) entry which is preliminary data.</text>
</comment>
<dbReference type="InterPro" id="IPR029058">
    <property type="entry name" value="AB_hydrolase_fold"/>
</dbReference>
<organism evidence="4 5">
    <name type="scientific">Caenispirillum salinarum AK4</name>
    <dbReference type="NCBI Taxonomy" id="1238182"/>
    <lineage>
        <taxon>Bacteria</taxon>
        <taxon>Pseudomonadati</taxon>
        <taxon>Pseudomonadota</taxon>
        <taxon>Alphaproteobacteria</taxon>
        <taxon>Rhodospirillales</taxon>
        <taxon>Novispirillaceae</taxon>
        <taxon>Caenispirillum</taxon>
    </lineage>
</organism>
<evidence type="ECO:0000256" key="1">
    <source>
        <dbReference type="SAM" id="MobiDB-lite"/>
    </source>
</evidence>
<feature type="transmembrane region" description="Helical" evidence="2">
    <location>
        <begin position="6"/>
        <end position="28"/>
    </location>
</feature>
<dbReference type="Gene3D" id="3.40.50.1820">
    <property type="entry name" value="alpha/beta hydrolase"/>
    <property type="match status" value="1"/>
</dbReference>
<dbReference type="PANTHER" id="PTHR12277">
    <property type="entry name" value="ALPHA/BETA HYDROLASE DOMAIN-CONTAINING PROTEIN"/>
    <property type="match status" value="1"/>
</dbReference>
<dbReference type="AlphaFoldDB" id="K9HBQ7"/>
<keyword evidence="2" id="KW-0812">Transmembrane</keyword>
<keyword evidence="2" id="KW-1133">Transmembrane helix</keyword>
<gene>
    <name evidence="4" type="ORF">C882_2914</name>
</gene>
<accession>K9HBQ7</accession>
<dbReference type="SUPFAM" id="SSF53474">
    <property type="entry name" value="alpha/beta-Hydrolases"/>
    <property type="match status" value="1"/>
</dbReference>
<reference evidence="4 5" key="1">
    <citation type="journal article" date="2013" name="Genome Announc.">
        <title>Draft Genome Sequence of an Alphaproteobacterium, Caenispirillum salinarum AK4(T), Isolated from a Solar Saltern.</title>
        <authorList>
            <person name="Khatri I."/>
            <person name="Singh A."/>
            <person name="Korpole S."/>
            <person name="Pinnaka A.K."/>
            <person name="Subramanian S."/>
        </authorList>
    </citation>
    <scope>NUCLEOTIDE SEQUENCE [LARGE SCALE GENOMIC DNA]</scope>
    <source>
        <strain evidence="4 5">AK4</strain>
    </source>
</reference>
<feature type="domain" description="Serine aminopeptidase S33" evidence="3">
    <location>
        <begin position="81"/>
        <end position="184"/>
    </location>
</feature>
<evidence type="ECO:0000313" key="4">
    <source>
        <dbReference type="EMBL" id="EKV26146.1"/>
    </source>
</evidence>
<dbReference type="eggNOG" id="COG1073">
    <property type="taxonomic scope" value="Bacteria"/>
</dbReference>
<sequence>MTLLVNTVIWAGLAVLVMYTAAVLYMYLRQRALLYAPSLERPDPAACGVGDMQVVTLRTDDGLALNAWWLPPAHAEAPVALYCHGNAGSMADCAFKVAAYRASGMGVLLFDYRGYGGNAGRPTEQGLYADARSARRFLLEEQGVTEDRLVIHGESLGSGVATQLALEHPPAALVLEAAFISIPAVGKLQYPWLPVHRLTKDRYESLAKIGRIQAPVLVVHGEDDDLVPVDFGRRLHAAAREPKELVLLPGAGHADLFDFGAGERITGWVAETVEGALRARGQPRTPPGTEASGVVQG</sequence>
<evidence type="ECO:0000256" key="2">
    <source>
        <dbReference type="SAM" id="Phobius"/>
    </source>
</evidence>
<keyword evidence="2" id="KW-0472">Membrane</keyword>
<dbReference type="InterPro" id="IPR022742">
    <property type="entry name" value="Hydrolase_4"/>
</dbReference>